<evidence type="ECO:0000313" key="2">
    <source>
        <dbReference type="EMBL" id="AFM11647.1"/>
    </source>
</evidence>
<evidence type="ECO:0000259" key="1">
    <source>
        <dbReference type="Pfam" id="PF01636"/>
    </source>
</evidence>
<reference evidence="2 3" key="1">
    <citation type="submission" date="2012-06" db="EMBL/GenBank/DDBJ databases">
        <title>The complete chromosome of genome of Turneriella parva DSM 21527.</title>
        <authorList>
            <consortium name="US DOE Joint Genome Institute (JGI-PGF)"/>
            <person name="Lucas S."/>
            <person name="Han J."/>
            <person name="Lapidus A."/>
            <person name="Bruce D."/>
            <person name="Goodwin L."/>
            <person name="Pitluck S."/>
            <person name="Peters L."/>
            <person name="Kyrpides N."/>
            <person name="Mavromatis K."/>
            <person name="Ivanova N."/>
            <person name="Mikhailova N."/>
            <person name="Chertkov O."/>
            <person name="Detter J.C."/>
            <person name="Tapia R."/>
            <person name="Han C."/>
            <person name="Land M."/>
            <person name="Hauser L."/>
            <person name="Markowitz V."/>
            <person name="Cheng J.-F."/>
            <person name="Hugenholtz P."/>
            <person name="Woyke T."/>
            <person name="Wu D."/>
            <person name="Gronow S."/>
            <person name="Wellnitz S."/>
            <person name="Brambilla E."/>
            <person name="Klenk H.-P."/>
            <person name="Eisen J.A."/>
        </authorList>
    </citation>
    <scope>NUCLEOTIDE SEQUENCE [LARGE SCALE GENOMIC DNA]</scope>
    <source>
        <strain evidence="3">ATCC BAA-1111 / DSM 21527 / NCTC 11395 / H</strain>
    </source>
</reference>
<dbReference type="Pfam" id="PF01636">
    <property type="entry name" value="APH"/>
    <property type="match status" value="1"/>
</dbReference>
<dbReference type="OrthoDB" id="9809275at2"/>
<dbReference type="Proteomes" id="UP000006048">
    <property type="component" value="Chromosome"/>
</dbReference>
<proteinExistence type="predicted"/>
<feature type="domain" description="Aminoglycoside phosphotransferase" evidence="1">
    <location>
        <begin position="25"/>
        <end position="258"/>
    </location>
</feature>
<gene>
    <name evidence="2" type="ordered locus">Turpa_0998</name>
</gene>
<dbReference type="HOGENOM" id="CLU_021467_1_0_12"/>
<protein>
    <submittedName>
        <fullName evidence="2">Aminoglycoside phosphotransferase</fullName>
    </submittedName>
</protein>
<dbReference type="EMBL" id="CP002959">
    <property type="protein sequence ID" value="AFM11647.1"/>
    <property type="molecule type" value="Genomic_DNA"/>
</dbReference>
<sequence length="343" mass="39020">MNSALFDLFSRALAAAKLTGRLDQITPLVPEASTRRYYRLHLSDKTTRVAVNEDTATASTNMPNVIAVQRFLHERGVAVPEIYFADPAAGIMLQQDLGDLSLNQALKENSDKADLLYQEAILHMLSWQRLADDGHCPAFRLSFDIEKLMFEFEFFLTHTLLGYYHAKVTDTELSEIRAAFTKIAEQLAAYPNKVFTHRDYHSRNIIVYDGSAPHHKQYIIDFQDARMGLMQYDLCSLLCDAYAPLSVERRATLIDFAFEQGKDIHRQTRAEFDHYWQLSAFQRTVKAMGTFGRQAALGRDDFAGYLKPAWQMLKEITAQSSELRSCSERLENLAANASQNVLS</sequence>
<dbReference type="Gene3D" id="3.90.1200.10">
    <property type="match status" value="1"/>
</dbReference>
<organism evidence="2 3">
    <name type="scientific">Turneriella parva (strain ATCC BAA-1111 / DSM 21527 / NCTC 11395 / H)</name>
    <name type="common">Leptospira parva</name>
    <dbReference type="NCBI Taxonomy" id="869212"/>
    <lineage>
        <taxon>Bacteria</taxon>
        <taxon>Pseudomonadati</taxon>
        <taxon>Spirochaetota</taxon>
        <taxon>Spirochaetia</taxon>
        <taxon>Leptospirales</taxon>
        <taxon>Leptospiraceae</taxon>
        <taxon>Turneriella</taxon>
    </lineage>
</organism>
<dbReference type="InterPro" id="IPR002575">
    <property type="entry name" value="Aminoglycoside_PTrfase"/>
</dbReference>
<evidence type="ECO:0000313" key="3">
    <source>
        <dbReference type="Proteomes" id="UP000006048"/>
    </source>
</evidence>
<dbReference type="SUPFAM" id="SSF56112">
    <property type="entry name" value="Protein kinase-like (PK-like)"/>
    <property type="match status" value="1"/>
</dbReference>
<name>I4B2Z0_TURPD</name>
<dbReference type="RefSeq" id="WP_014802165.1">
    <property type="nucleotide sequence ID" value="NC_018020.1"/>
</dbReference>
<accession>I4B2Z0</accession>
<keyword evidence="3" id="KW-1185">Reference proteome</keyword>
<dbReference type="InterPro" id="IPR011009">
    <property type="entry name" value="Kinase-like_dom_sf"/>
</dbReference>
<dbReference type="KEGG" id="tpx:Turpa_0998"/>
<dbReference type="Gene3D" id="3.30.200.20">
    <property type="entry name" value="Phosphorylase Kinase, domain 1"/>
    <property type="match status" value="1"/>
</dbReference>
<dbReference type="AlphaFoldDB" id="I4B2Z0"/>
<dbReference type="STRING" id="869212.Turpa_0998"/>